<keyword evidence="4" id="KW-1185">Reference proteome</keyword>
<evidence type="ECO:0000256" key="1">
    <source>
        <dbReference type="SAM" id="MobiDB-lite"/>
    </source>
</evidence>
<dbReference type="Pfam" id="PF00651">
    <property type="entry name" value="BTB"/>
    <property type="match status" value="1"/>
</dbReference>
<feature type="compositionally biased region" description="Polar residues" evidence="1">
    <location>
        <begin position="137"/>
        <end position="146"/>
    </location>
</feature>
<proteinExistence type="predicted"/>
<evidence type="ECO:0000259" key="2">
    <source>
        <dbReference type="PROSITE" id="PS50097"/>
    </source>
</evidence>
<dbReference type="PROSITE" id="PS50097">
    <property type="entry name" value="BTB"/>
    <property type="match status" value="1"/>
</dbReference>
<reference evidence="3 4" key="1">
    <citation type="submission" date="2018-05" db="EMBL/GenBank/DDBJ databases">
        <title>Whole genome sequencing for identification of molecular markers to develop diagnostic detection tools for the regulated plant pathogen Lachnellula willkommii.</title>
        <authorList>
            <person name="Giroux E."/>
            <person name="Bilodeau G."/>
        </authorList>
    </citation>
    <scope>NUCLEOTIDE SEQUENCE [LARGE SCALE GENOMIC DNA]</scope>
    <source>
        <strain evidence="3 4">CBS 203.66</strain>
    </source>
</reference>
<accession>A0A8T9B3J9</accession>
<dbReference type="OrthoDB" id="9997739at2759"/>
<feature type="compositionally biased region" description="Basic and acidic residues" evidence="1">
    <location>
        <begin position="105"/>
        <end position="115"/>
    </location>
</feature>
<dbReference type="Gene3D" id="3.30.710.10">
    <property type="entry name" value="Potassium Channel Kv1.1, Chain A"/>
    <property type="match status" value="1"/>
</dbReference>
<name>A0A8T9B3J9_9HELO</name>
<sequence length="146" mass="15672">MAALDVGVFRSKQFVFVVGENQAAFTVHAAVIAKQSKALDVLLNGSMGEASEGKATFEDVEEDTFTRFCQFAYTGDYTAPDFTHIPTSELPNISPLVATSYEASTTDHDDSRSAEPEPVPEPEPEPATAADDFGTWGLTTNSTKTT</sequence>
<dbReference type="InterPro" id="IPR000210">
    <property type="entry name" value="BTB/POZ_dom"/>
</dbReference>
<protein>
    <recommendedName>
        <fullName evidence="2">BTB domain-containing protein</fullName>
    </recommendedName>
</protein>
<gene>
    <name evidence="3" type="ORF">LARI1_G007588</name>
</gene>
<evidence type="ECO:0000313" key="3">
    <source>
        <dbReference type="EMBL" id="TVY13941.1"/>
    </source>
</evidence>
<dbReference type="EMBL" id="QGMF01000809">
    <property type="protein sequence ID" value="TVY13941.1"/>
    <property type="molecule type" value="Genomic_DNA"/>
</dbReference>
<dbReference type="AlphaFoldDB" id="A0A8T9B3J9"/>
<feature type="domain" description="BTB" evidence="2">
    <location>
        <begin position="12"/>
        <end position="81"/>
    </location>
</feature>
<feature type="region of interest" description="Disordered" evidence="1">
    <location>
        <begin position="88"/>
        <end position="146"/>
    </location>
</feature>
<dbReference type="SUPFAM" id="SSF54695">
    <property type="entry name" value="POZ domain"/>
    <property type="match status" value="1"/>
</dbReference>
<comment type="caution">
    <text evidence="3">The sequence shown here is derived from an EMBL/GenBank/DDBJ whole genome shotgun (WGS) entry which is preliminary data.</text>
</comment>
<organism evidence="3 4">
    <name type="scientific">Lachnellula arida</name>
    <dbReference type="NCBI Taxonomy" id="1316785"/>
    <lineage>
        <taxon>Eukaryota</taxon>
        <taxon>Fungi</taxon>
        <taxon>Dikarya</taxon>
        <taxon>Ascomycota</taxon>
        <taxon>Pezizomycotina</taxon>
        <taxon>Leotiomycetes</taxon>
        <taxon>Helotiales</taxon>
        <taxon>Lachnaceae</taxon>
        <taxon>Lachnellula</taxon>
    </lineage>
</organism>
<dbReference type="InterPro" id="IPR011333">
    <property type="entry name" value="SKP1/BTB/POZ_sf"/>
</dbReference>
<dbReference type="PANTHER" id="PTHR47843">
    <property type="entry name" value="BTB DOMAIN-CONTAINING PROTEIN-RELATED"/>
    <property type="match status" value="1"/>
</dbReference>
<evidence type="ECO:0000313" key="4">
    <source>
        <dbReference type="Proteomes" id="UP000469559"/>
    </source>
</evidence>
<dbReference type="Proteomes" id="UP000469559">
    <property type="component" value="Unassembled WGS sequence"/>
</dbReference>